<dbReference type="OrthoDB" id="9797415at2"/>
<dbReference type="Pfam" id="PF00702">
    <property type="entry name" value="Hydrolase"/>
    <property type="match status" value="1"/>
</dbReference>
<dbReference type="InterPro" id="IPR023198">
    <property type="entry name" value="PGP-like_dom2"/>
</dbReference>
<dbReference type="RefSeq" id="WP_147084678.1">
    <property type="nucleotide sequence ID" value="NZ_VORM01000003.1"/>
</dbReference>
<dbReference type="AlphaFoldDB" id="A0A5C6ZMB6"/>
<dbReference type="EMBL" id="VORO01000001">
    <property type="protein sequence ID" value="TXD91216.1"/>
    <property type="molecule type" value="Genomic_DNA"/>
</dbReference>
<dbReference type="InterPro" id="IPR006439">
    <property type="entry name" value="HAD-SF_hydro_IA"/>
</dbReference>
<dbReference type="NCBIfam" id="TIGR01509">
    <property type="entry name" value="HAD-SF-IA-v3"/>
    <property type="match status" value="1"/>
</dbReference>
<dbReference type="SFLD" id="SFLDS00003">
    <property type="entry name" value="Haloacid_Dehalogenase"/>
    <property type="match status" value="1"/>
</dbReference>
<evidence type="ECO:0000313" key="1">
    <source>
        <dbReference type="EMBL" id="TXD91216.1"/>
    </source>
</evidence>
<evidence type="ECO:0000313" key="2">
    <source>
        <dbReference type="Proteomes" id="UP000321578"/>
    </source>
</evidence>
<dbReference type="SUPFAM" id="SSF56784">
    <property type="entry name" value="HAD-like"/>
    <property type="match status" value="1"/>
</dbReference>
<dbReference type="PANTHER" id="PTHR43611">
    <property type="entry name" value="ALPHA-D-GLUCOSE 1-PHOSPHATE PHOSPHATASE"/>
    <property type="match status" value="1"/>
</dbReference>
<dbReference type="Gene3D" id="3.40.50.1000">
    <property type="entry name" value="HAD superfamily/HAD-like"/>
    <property type="match status" value="1"/>
</dbReference>
<accession>A0A5C6ZMB6</accession>
<reference evidence="1 2" key="1">
    <citation type="submission" date="2019-08" db="EMBL/GenBank/DDBJ databases">
        <title>Genomes of Subsaximicrobium wynnwilliamsii strains.</title>
        <authorList>
            <person name="Bowman J.P."/>
        </authorList>
    </citation>
    <scope>NUCLEOTIDE SEQUENCE [LARGE SCALE GENOMIC DNA]</scope>
    <source>
        <strain evidence="1 2">2-80-2</strain>
    </source>
</reference>
<gene>
    <name evidence="1" type="ORF">ESY86_01105</name>
</gene>
<proteinExistence type="predicted"/>
<organism evidence="1 2">
    <name type="scientific">Subsaximicrobium wynnwilliamsii</name>
    <dbReference type="NCBI Taxonomy" id="291179"/>
    <lineage>
        <taxon>Bacteria</taxon>
        <taxon>Pseudomonadati</taxon>
        <taxon>Bacteroidota</taxon>
        <taxon>Flavobacteriia</taxon>
        <taxon>Flavobacteriales</taxon>
        <taxon>Flavobacteriaceae</taxon>
        <taxon>Subsaximicrobium</taxon>
    </lineage>
</organism>
<protein>
    <submittedName>
        <fullName evidence="1">HAD family phosphatase</fullName>
    </submittedName>
</protein>
<dbReference type="SFLD" id="SFLDG01129">
    <property type="entry name" value="C1.5:_HAD__Beta-PGM__Phosphata"/>
    <property type="match status" value="1"/>
</dbReference>
<dbReference type="CDD" id="cd02603">
    <property type="entry name" value="HAD_sEH-N_like"/>
    <property type="match status" value="1"/>
</dbReference>
<dbReference type="Gene3D" id="1.10.150.240">
    <property type="entry name" value="Putative phosphatase, domain 2"/>
    <property type="match status" value="1"/>
</dbReference>
<comment type="caution">
    <text evidence="1">The sequence shown here is derived from an EMBL/GenBank/DDBJ whole genome shotgun (WGS) entry which is preliminary data.</text>
</comment>
<sequence length="205" mass="23946">MPTIKTIIFDFGAVFIDLNKEVAHQNALALFELDELHDELVSMNTLYEQGLMSTEEFLDFYTANFPKLSKPQLIDTWNSMLGHFPEKRLNFIKSLASEANYKLILLSNTNDLHINWIIDNVPFFEDFKKQFDAFYLSHEIQLRKPNADIYEFVLKQNKLTPEECLFIDDTKANTDAAANLGIHIWNIDETQEDVTDLFRIKKDLF</sequence>
<dbReference type="InterPro" id="IPR036412">
    <property type="entry name" value="HAD-like_sf"/>
</dbReference>
<keyword evidence="2" id="KW-1185">Reference proteome</keyword>
<dbReference type="PANTHER" id="PTHR43611:SF3">
    <property type="entry name" value="FLAVIN MONONUCLEOTIDE HYDROLASE 1, CHLOROPLATIC"/>
    <property type="match status" value="1"/>
</dbReference>
<name>A0A5C6ZMB6_9FLAO</name>
<dbReference type="NCBIfam" id="TIGR01549">
    <property type="entry name" value="HAD-SF-IA-v1"/>
    <property type="match status" value="1"/>
</dbReference>
<dbReference type="InterPro" id="IPR023214">
    <property type="entry name" value="HAD_sf"/>
</dbReference>
<dbReference type="PRINTS" id="PR00413">
    <property type="entry name" value="HADHALOGNASE"/>
</dbReference>
<dbReference type="Proteomes" id="UP000321578">
    <property type="component" value="Unassembled WGS sequence"/>
</dbReference>